<evidence type="ECO:0000256" key="2">
    <source>
        <dbReference type="ARBA" id="ARBA00023194"/>
    </source>
</evidence>
<dbReference type="RefSeq" id="WP_203819610.1">
    <property type="nucleotide sequence ID" value="NZ_BAAABP010000052.1"/>
</dbReference>
<organism evidence="4 5">
    <name type="scientific">Paractinoplanes ferrugineus</name>
    <dbReference type="NCBI Taxonomy" id="113564"/>
    <lineage>
        <taxon>Bacteria</taxon>
        <taxon>Bacillati</taxon>
        <taxon>Actinomycetota</taxon>
        <taxon>Actinomycetes</taxon>
        <taxon>Micromonosporales</taxon>
        <taxon>Micromonosporaceae</taxon>
        <taxon>Paractinoplanes</taxon>
    </lineage>
</organism>
<dbReference type="Gene3D" id="2.60.120.330">
    <property type="entry name" value="B-lactam Antibiotic, Isopenicillin N Synthase, Chain"/>
    <property type="match status" value="1"/>
</dbReference>
<evidence type="ECO:0000313" key="5">
    <source>
        <dbReference type="Proteomes" id="UP000598174"/>
    </source>
</evidence>
<dbReference type="InterPro" id="IPR044861">
    <property type="entry name" value="IPNS-like_FE2OG_OXY"/>
</dbReference>
<name>A0A919J9P2_9ACTN</name>
<keyword evidence="2" id="KW-0045">Antibiotic biosynthesis</keyword>
<accession>A0A919J9P2</accession>
<evidence type="ECO:0000256" key="1">
    <source>
        <dbReference type="ARBA" id="ARBA00004792"/>
    </source>
</evidence>
<gene>
    <name evidence="4" type="ORF">Afe05nite_50010</name>
</gene>
<keyword evidence="5" id="KW-1185">Reference proteome</keyword>
<evidence type="ECO:0000259" key="3">
    <source>
        <dbReference type="Pfam" id="PF03171"/>
    </source>
</evidence>
<dbReference type="Pfam" id="PF03171">
    <property type="entry name" value="2OG-FeII_Oxy"/>
    <property type="match status" value="1"/>
</dbReference>
<proteinExistence type="predicted"/>
<protein>
    <submittedName>
        <fullName evidence="4">2OG-Fe(II) oxygenase</fullName>
    </submittedName>
</protein>
<dbReference type="SUPFAM" id="SSF51197">
    <property type="entry name" value="Clavaminate synthase-like"/>
    <property type="match status" value="1"/>
</dbReference>
<dbReference type="PANTHER" id="PTHR47990">
    <property type="entry name" value="2-OXOGLUTARATE (2OG) AND FE(II)-DEPENDENT OXYGENASE SUPERFAMILY PROTEIN-RELATED"/>
    <property type="match status" value="1"/>
</dbReference>
<dbReference type="Proteomes" id="UP000598174">
    <property type="component" value="Unassembled WGS sequence"/>
</dbReference>
<feature type="domain" description="Isopenicillin N synthase-like Fe(2+) 2OG dioxygenase" evidence="3">
    <location>
        <begin position="156"/>
        <end position="239"/>
    </location>
</feature>
<dbReference type="AlphaFoldDB" id="A0A919J9P2"/>
<dbReference type="EMBL" id="BOMM01000047">
    <property type="protein sequence ID" value="GIE13161.1"/>
    <property type="molecule type" value="Genomic_DNA"/>
</dbReference>
<reference evidence="4" key="1">
    <citation type="submission" date="2021-01" db="EMBL/GenBank/DDBJ databases">
        <title>Whole genome shotgun sequence of Actinoplanes ferrugineus NBRC 15555.</title>
        <authorList>
            <person name="Komaki H."/>
            <person name="Tamura T."/>
        </authorList>
    </citation>
    <scope>NUCLEOTIDE SEQUENCE</scope>
    <source>
        <strain evidence="4">NBRC 15555</strain>
    </source>
</reference>
<dbReference type="InterPro" id="IPR050231">
    <property type="entry name" value="Iron_ascorbate_oxido_reductase"/>
</dbReference>
<comment type="pathway">
    <text evidence="1">Antibiotic biosynthesis.</text>
</comment>
<dbReference type="GO" id="GO:0017000">
    <property type="term" value="P:antibiotic biosynthetic process"/>
    <property type="evidence" value="ECO:0007669"/>
    <property type="project" value="UniProtKB-KW"/>
</dbReference>
<sequence length="240" mass="26663">MTTEPLPVPVPDTAAAELESRTFLRLPLTPAQVELVHVTYAAWERTLTGPLRKTLPGNRHRPIGFLPLQPAFTAEMKDSYYYRRGVRLPQALCDQTDALIALLAPVARKIGEQIAARGGPRLLRRTDRGCLRVMRYPPFEGDIDSAMVRQRAQRGTPRSPAHKDLNALTILAPASLPGLQIEGPDGWAEVHDAGNELIVHTGQEMEDRSGRRWPATVHRVRNPEPGDPQLARMSCAYFVS</sequence>
<comment type="caution">
    <text evidence="4">The sequence shown here is derived from an EMBL/GenBank/DDBJ whole genome shotgun (WGS) entry which is preliminary data.</text>
</comment>
<evidence type="ECO:0000313" key="4">
    <source>
        <dbReference type="EMBL" id="GIE13161.1"/>
    </source>
</evidence>
<dbReference type="InterPro" id="IPR027443">
    <property type="entry name" value="IPNS-like_sf"/>
</dbReference>